<organism evidence="1 2">
    <name type="scientific">Trifolium medium</name>
    <dbReference type="NCBI Taxonomy" id="97028"/>
    <lineage>
        <taxon>Eukaryota</taxon>
        <taxon>Viridiplantae</taxon>
        <taxon>Streptophyta</taxon>
        <taxon>Embryophyta</taxon>
        <taxon>Tracheophyta</taxon>
        <taxon>Spermatophyta</taxon>
        <taxon>Magnoliopsida</taxon>
        <taxon>eudicotyledons</taxon>
        <taxon>Gunneridae</taxon>
        <taxon>Pentapetalae</taxon>
        <taxon>rosids</taxon>
        <taxon>fabids</taxon>
        <taxon>Fabales</taxon>
        <taxon>Fabaceae</taxon>
        <taxon>Papilionoideae</taxon>
        <taxon>50 kb inversion clade</taxon>
        <taxon>NPAAA clade</taxon>
        <taxon>Hologalegina</taxon>
        <taxon>IRL clade</taxon>
        <taxon>Trifolieae</taxon>
        <taxon>Trifolium</taxon>
    </lineage>
</organism>
<sequence>MQSWILSDIMQRIAAVPAPCSSNGVDISFCMEKEQGKLSIADMYTALVILVRNKIVWIGGKYDSCVFQRGLEPLYGCCIIT</sequence>
<dbReference type="EMBL" id="LXQA010566857">
    <property type="protein sequence ID" value="MCI59608.1"/>
    <property type="molecule type" value="Genomic_DNA"/>
</dbReference>
<reference evidence="1 2" key="1">
    <citation type="journal article" date="2018" name="Front. Plant Sci.">
        <title>Red Clover (Trifolium pratense) and Zigzag Clover (T. medium) - A Picture of Genomic Similarities and Differences.</title>
        <authorList>
            <person name="Dluhosova J."/>
            <person name="Istvanek J."/>
            <person name="Nedelnik J."/>
            <person name="Repkova J."/>
        </authorList>
    </citation>
    <scope>NUCLEOTIDE SEQUENCE [LARGE SCALE GENOMIC DNA]</scope>
    <source>
        <strain evidence="2">cv. 10/8</strain>
        <tissue evidence="1">Leaf</tissue>
    </source>
</reference>
<comment type="caution">
    <text evidence="1">The sequence shown here is derived from an EMBL/GenBank/DDBJ whole genome shotgun (WGS) entry which is preliminary data.</text>
</comment>
<dbReference type="Proteomes" id="UP000265520">
    <property type="component" value="Unassembled WGS sequence"/>
</dbReference>
<dbReference type="AlphaFoldDB" id="A0A392TF30"/>
<proteinExistence type="predicted"/>
<keyword evidence="2" id="KW-1185">Reference proteome</keyword>
<evidence type="ECO:0000313" key="2">
    <source>
        <dbReference type="Proteomes" id="UP000265520"/>
    </source>
</evidence>
<accession>A0A392TF30</accession>
<protein>
    <submittedName>
        <fullName evidence="1">Uncharacterized protein</fullName>
    </submittedName>
</protein>
<evidence type="ECO:0000313" key="1">
    <source>
        <dbReference type="EMBL" id="MCI59608.1"/>
    </source>
</evidence>
<name>A0A392TF30_9FABA</name>
<feature type="non-terminal residue" evidence="1">
    <location>
        <position position="81"/>
    </location>
</feature>